<name>A0ACB9KLK6_BAUVA</name>
<dbReference type="Proteomes" id="UP000828941">
    <property type="component" value="Chromosome 13"/>
</dbReference>
<sequence>MDPPKSSNEDDTVFFDALNDFPFHDCTGDDQSEPSGSATTTTTFCNPEAVLGESQNSRPHPPLTISSPATSLWRRQFRRGSTGMSYDSSSIGSESDLFDDARTRLRQQQRNRTHRNFTENEKGDEQSDSNQPQVSSFPAPNAAREANNEESTITTAANDEAAGDSADLSVEPGDSSPNLLETVAGLVIKAIGFQINLFIMFITSQMKFIYHPCMFFIDPYRTYRRGIGFLIWILSRMWDFAYGFISPSTRRWLREHKSIWKVVLRWGWGFLWSIYVCLTLCSLMVLSIIISGFMIKYLTEKPMQKKDILNFDYTKQSPVAYVPVISCGVGGAEDFENGIGVNKVTGARVIPTRSKLQVTVSLVVPESEYNRNLGIFQVGVDFLSSNGKTIAKLSQPCMLKFRSEPIRLLLTFLKTAPLITGYVSETQTLYVKMRGFMERDVPTSCLKVTLEHRAEYRQGAGLPEIYDASLVLESELPFSKRLIWYWKKTIFIWITMSVFIMELLFALVCCRPIIIPRTNQRGGPACSTPKNNLQAQS</sequence>
<dbReference type="EMBL" id="CM039438">
    <property type="protein sequence ID" value="KAI4298180.1"/>
    <property type="molecule type" value="Genomic_DNA"/>
</dbReference>
<gene>
    <name evidence="1" type="ORF">L6164_031770</name>
</gene>
<evidence type="ECO:0000313" key="2">
    <source>
        <dbReference type="Proteomes" id="UP000828941"/>
    </source>
</evidence>
<evidence type="ECO:0000313" key="1">
    <source>
        <dbReference type="EMBL" id="KAI4298180.1"/>
    </source>
</evidence>
<comment type="caution">
    <text evidence="1">The sequence shown here is derived from an EMBL/GenBank/DDBJ whole genome shotgun (WGS) entry which is preliminary data.</text>
</comment>
<reference evidence="1 2" key="1">
    <citation type="journal article" date="2022" name="DNA Res.">
        <title>Chromosomal-level genome assembly of the orchid tree Bauhinia variegata (Leguminosae; Cercidoideae) supports the allotetraploid origin hypothesis of Bauhinia.</title>
        <authorList>
            <person name="Zhong Y."/>
            <person name="Chen Y."/>
            <person name="Zheng D."/>
            <person name="Pang J."/>
            <person name="Liu Y."/>
            <person name="Luo S."/>
            <person name="Meng S."/>
            <person name="Qian L."/>
            <person name="Wei D."/>
            <person name="Dai S."/>
            <person name="Zhou R."/>
        </authorList>
    </citation>
    <scope>NUCLEOTIDE SEQUENCE [LARGE SCALE GENOMIC DNA]</scope>
    <source>
        <strain evidence="1">BV-YZ2020</strain>
    </source>
</reference>
<protein>
    <submittedName>
        <fullName evidence="1">Uncharacterized protein</fullName>
    </submittedName>
</protein>
<accession>A0ACB9KLK6</accession>
<keyword evidence="2" id="KW-1185">Reference proteome</keyword>
<organism evidence="1 2">
    <name type="scientific">Bauhinia variegata</name>
    <name type="common">Purple orchid tree</name>
    <name type="synonym">Phanera variegata</name>
    <dbReference type="NCBI Taxonomy" id="167791"/>
    <lineage>
        <taxon>Eukaryota</taxon>
        <taxon>Viridiplantae</taxon>
        <taxon>Streptophyta</taxon>
        <taxon>Embryophyta</taxon>
        <taxon>Tracheophyta</taxon>
        <taxon>Spermatophyta</taxon>
        <taxon>Magnoliopsida</taxon>
        <taxon>eudicotyledons</taxon>
        <taxon>Gunneridae</taxon>
        <taxon>Pentapetalae</taxon>
        <taxon>rosids</taxon>
        <taxon>fabids</taxon>
        <taxon>Fabales</taxon>
        <taxon>Fabaceae</taxon>
        <taxon>Cercidoideae</taxon>
        <taxon>Cercideae</taxon>
        <taxon>Bauhiniinae</taxon>
        <taxon>Bauhinia</taxon>
    </lineage>
</organism>
<proteinExistence type="predicted"/>